<keyword evidence="2" id="KW-1133">Transmembrane helix</keyword>
<evidence type="ECO:0000313" key="3">
    <source>
        <dbReference type="EMBL" id="MFD0905999.1"/>
    </source>
</evidence>
<reference evidence="4" key="1">
    <citation type="journal article" date="2019" name="Int. J. Syst. Evol. Microbiol.">
        <title>The Global Catalogue of Microorganisms (GCM) 10K type strain sequencing project: providing services to taxonomists for standard genome sequencing and annotation.</title>
        <authorList>
            <consortium name="The Broad Institute Genomics Platform"/>
            <consortium name="The Broad Institute Genome Sequencing Center for Infectious Disease"/>
            <person name="Wu L."/>
            <person name="Ma J."/>
        </authorList>
    </citation>
    <scope>NUCLEOTIDE SEQUENCE [LARGE SCALE GENOMIC DNA]</scope>
    <source>
        <strain evidence="4">JCM 31202</strain>
    </source>
</reference>
<keyword evidence="4" id="KW-1185">Reference proteome</keyword>
<sequence length="415" mass="42805">RVPPGGGGPVPPGVVPARQRGMPKRNRMLLAAAGVAMAATAAGAVTMATAADDEPSGPVAKPSATPPPAWSLAAGRRLTDGLGLRYAGTLTVAGGPAQLRLRISPEGSASGTLTAGARTALLATVDGVTYIKAGLEFWRAYAAGIEHPEYYAGGWAKAPLAVPGVDVAKVLSPESVARMLAKASPNPRTEEVGGVPAYVVRAADAEYLVAVAAPHRLLGVRTSGRTTLALQAQPLADPVPMFKELRARVKRLGGATDPTLHFTPGKLTFKNCDQNMNGCTVQVPATLSTWEGTASPDARASLRASIDSEGRPLGTCHGSAPVRDDRTVTLSCTVAGRQWRTWMRAALDNPGSYRYQATARVVGEALAADDVRELLAELDAERRELARAAAPTPGSSASPGGTPPDAPQAVTSKTP</sequence>
<gene>
    <name evidence="3" type="ORF">ACFQ11_36885</name>
</gene>
<evidence type="ECO:0000256" key="1">
    <source>
        <dbReference type="SAM" id="MobiDB-lite"/>
    </source>
</evidence>
<organism evidence="3 4">
    <name type="scientific">Actinomadura sediminis</name>
    <dbReference type="NCBI Taxonomy" id="1038904"/>
    <lineage>
        <taxon>Bacteria</taxon>
        <taxon>Bacillati</taxon>
        <taxon>Actinomycetota</taxon>
        <taxon>Actinomycetes</taxon>
        <taxon>Streptosporangiales</taxon>
        <taxon>Thermomonosporaceae</taxon>
        <taxon>Actinomadura</taxon>
    </lineage>
</organism>
<evidence type="ECO:0000256" key="2">
    <source>
        <dbReference type="SAM" id="Phobius"/>
    </source>
</evidence>
<feature type="region of interest" description="Disordered" evidence="1">
    <location>
        <begin position="1"/>
        <end position="22"/>
    </location>
</feature>
<dbReference type="Proteomes" id="UP001596972">
    <property type="component" value="Unassembled WGS sequence"/>
</dbReference>
<evidence type="ECO:0000313" key="4">
    <source>
        <dbReference type="Proteomes" id="UP001596972"/>
    </source>
</evidence>
<proteinExistence type="predicted"/>
<protein>
    <recommendedName>
        <fullName evidence="5">Transcriptional regulator</fullName>
    </recommendedName>
</protein>
<dbReference type="RefSeq" id="WP_378307460.1">
    <property type="nucleotide sequence ID" value="NZ_JBHTJA010000194.1"/>
</dbReference>
<keyword evidence="2" id="KW-0812">Transmembrane</keyword>
<keyword evidence="2" id="KW-0472">Membrane</keyword>
<feature type="region of interest" description="Disordered" evidence="1">
    <location>
        <begin position="385"/>
        <end position="415"/>
    </location>
</feature>
<feature type="region of interest" description="Disordered" evidence="1">
    <location>
        <begin position="49"/>
        <end position="68"/>
    </location>
</feature>
<accession>A0ABW3F5H7</accession>
<feature type="compositionally biased region" description="Low complexity" evidence="1">
    <location>
        <begin position="387"/>
        <end position="400"/>
    </location>
</feature>
<name>A0ABW3F5H7_9ACTN</name>
<feature type="non-terminal residue" evidence="3">
    <location>
        <position position="1"/>
    </location>
</feature>
<evidence type="ECO:0008006" key="5">
    <source>
        <dbReference type="Google" id="ProtNLM"/>
    </source>
</evidence>
<comment type="caution">
    <text evidence="3">The sequence shown here is derived from an EMBL/GenBank/DDBJ whole genome shotgun (WGS) entry which is preliminary data.</text>
</comment>
<dbReference type="EMBL" id="JBHTJA010000194">
    <property type="protein sequence ID" value="MFD0905999.1"/>
    <property type="molecule type" value="Genomic_DNA"/>
</dbReference>
<feature type="transmembrane region" description="Helical" evidence="2">
    <location>
        <begin position="28"/>
        <end position="51"/>
    </location>
</feature>